<keyword evidence="3" id="KW-1185">Reference proteome</keyword>
<sequence length="295" mass="33208">MKSRDVITLLSCLLTGAVALIWILITDRRNNDRESPVESDTLETNRSELREPHEVPGLAENPFVSKLPKRVQEKVIAVAEGRSTYHGKTEKKVFTILEPGLPHQLADVSQRPDVRVYGLMYDPNFLTLVFWLPFDCARYDVAAGHFVVRDPTTGDFGQLKDGILFVTNRLIPGSYMGEELPEPSGTPESPPRELYTGKGEYSEVEIIIDTSLPRKDTNLQNRSGPAPVGHFLNQVDHTVISAPIEEYDTFTGRILLVDRGLGLREVPKSGTFVISMRLLPDLMFGEHDSYFTRRR</sequence>
<evidence type="ECO:0000256" key="1">
    <source>
        <dbReference type="SAM" id="MobiDB-lite"/>
    </source>
</evidence>
<reference evidence="2 3" key="1">
    <citation type="submission" date="2020-08" db="EMBL/GenBank/DDBJ databases">
        <title>Genomic Encyclopedia of Type Strains, Phase IV (KMG-IV): sequencing the most valuable type-strain genomes for metagenomic binning, comparative biology and taxonomic classification.</title>
        <authorList>
            <person name="Goeker M."/>
        </authorList>
    </citation>
    <scope>NUCLEOTIDE SEQUENCE [LARGE SCALE GENOMIC DNA]</scope>
    <source>
        <strain evidence="2 3">YC6886</strain>
    </source>
</reference>
<feature type="region of interest" description="Disordered" evidence="1">
    <location>
        <begin position="177"/>
        <end position="196"/>
    </location>
</feature>
<dbReference type="EMBL" id="JACHFD010000037">
    <property type="protein sequence ID" value="MBB5353845.1"/>
    <property type="molecule type" value="Genomic_DNA"/>
</dbReference>
<gene>
    <name evidence="2" type="ORF">HNR46_004109</name>
</gene>
<name>A0A840V745_9BACT</name>
<organism evidence="2 3">
    <name type="scientific">Haloferula luteola</name>
    <dbReference type="NCBI Taxonomy" id="595692"/>
    <lineage>
        <taxon>Bacteria</taxon>
        <taxon>Pseudomonadati</taxon>
        <taxon>Verrucomicrobiota</taxon>
        <taxon>Verrucomicrobiia</taxon>
        <taxon>Verrucomicrobiales</taxon>
        <taxon>Verrucomicrobiaceae</taxon>
        <taxon>Haloferula</taxon>
    </lineage>
</organism>
<protein>
    <submittedName>
        <fullName evidence="2">Uncharacterized protein</fullName>
    </submittedName>
</protein>
<dbReference type="Proteomes" id="UP000557717">
    <property type="component" value="Unassembled WGS sequence"/>
</dbReference>
<comment type="caution">
    <text evidence="2">The sequence shown here is derived from an EMBL/GenBank/DDBJ whole genome shotgun (WGS) entry which is preliminary data.</text>
</comment>
<dbReference type="AlphaFoldDB" id="A0A840V745"/>
<evidence type="ECO:0000313" key="2">
    <source>
        <dbReference type="EMBL" id="MBB5353845.1"/>
    </source>
</evidence>
<proteinExistence type="predicted"/>
<dbReference type="RefSeq" id="WP_184022302.1">
    <property type="nucleotide sequence ID" value="NZ_JACHFD010000037.1"/>
</dbReference>
<evidence type="ECO:0000313" key="3">
    <source>
        <dbReference type="Proteomes" id="UP000557717"/>
    </source>
</evidence>
<feature type="compositionally biased region" description="Basic and acidic residues" evidence="1">
    <location>
        <begin position="43"/>
        <end position="54"/>
    </location>
</feature>
<feature type="region of interest" description="Disordered" evidence="1">
    <location>
        <begin position="32"/>
        <end position="55"/>
    </location>
</feature>
<accession>A0A840V745</accession>